<dbReference type="InterPro" id="IPR050928">
    <property type="entry name" value="ATP-dep_Zn_Metalloprotease"/>
</dbReference>
<dbReference type="FunCoup" id="A0A1S3IHH0">
    <property type="interactions" value="1221"/>
</dbReference>
<dbReference type="FunFam" id="3.40.50.300:FF:000277">
    <property type="entry name" value="ATP-dependent zinc metalloprotease FtsH"/>
    <property type="match status" value="1"/>
</dbReference>
<reference evidence="20" key="1">
    <citation type="submission" date="2025-08" db="UniProtKB">
        <authorList>
            <consortium name="RefSeq"/>
        </authorList>
    </citation>
    <scope>IDENTIFICATION</scope>
    <source>
        <tissue evidence="20">Gonads</tissue>
    </source>
</reference>
<evidence type="ECO:0000256" key="1">
    <source>
        <dbReference type="ARBA" id="ARBA00001947"/>
    </source>
</evidence>
<feature type="region of interest" description="Disordered" evidence="17">
    <location>
        <begin position="133"/>
        <end position="157"/>
    </location>
</feature>
<dbReference type="Pfam" id="PF01434">
    <property type="entry name" value="Peptidase_M41"/>
    <property type="match status" value="1"/>
</dbReference>
<dbReference type="Proteomes" id="UP000085678">
    <property type="component" value="Unplaced"/>
</dbReference>
<evidence type="ECO:0000256" key="8">
    <source>
        <dbReference type="ARBA" id="ARBA00022723"/>
    </source>
</evidence>
<dbReference type="STRING" id="7574.A0A1S3IHH0"/>
<dbReference type="RefSeq" id="XP_013396934.1">
    <property type="nucleotide sequence ID" value="XM_013541480.1"/>
</dbReference>
<dbReference type="InterPro" id="IPR003593">
    <property type="entry name" value="AAA+_ATPase"/>
</dbReference>
<evidence type="ECO:0000256" key="2">
    <source>
        <dbReference type="ARBA" id="ARBA00004141"/>
    </source>
</evidence>
<feature type="domain" description="AAA+ ATPase" evidence="18">
    <location>
        <begin position="376"/>
        <end position="514"/>
    </location>
</feature>
<keyword evidence="16" id="KW-0472">Membrane</keyword>
<keyword evidence="8" id="KW-0479">Metal-binding</keyword>
<evidence type="ECO:0000313" key="19">
    <source>
        <dbReference type="Proteomes" id="UP000085678"/>
    </source>
</evidence>
<dbReference type="AlphaFoldDB" id="A0A1S3IHH0"/>
<dbReference type="GeneID" id="106163801"/>
<evidence type="ECO:0000256" key="16">
    <source>
        <dbReference type="ARBA" id="ARBA00023136"/>
    </source>
</evidence>
<keyword evidence="11" id="KW-0862">Zinc</keyword>
<dbReference type="SMART" id="SM00382">
    <property type="entry name" value="AAA"/>
    <property type="match status" value="1"/>
</dbReference>
<comment type="similarity">
    <text evidence="4">In the C-terminal section; belongs to the peptidase M41 family.</text>
</comment>
<dbReference type="InterPro" id="IPR000642">
    <property type="entry name" value="Peptidase_M41"/>
</dbReference>
<dbReference type="GO" id="GO:0046872">
    <property type="term" value="F:metal ion binding"/>
    <property type="evidence" value="ECO:0007669"/>
    <property type="project" value="UniProtKB-KW"/>
</dbReference>
<keyword evidence="12" id="KW-0067">ATP-binding</keyword>
<dbReference type="PANTHER" id="PTHR43655">
    <property type="entry name" value="ATP-DEPENDENT PROTEASE"/>
    <property type="match status" value="1"/>
</dbReference>
<feature type="compositionally biased region" description="Pro residues" evidence="17">
    <location>
        <begin position="800"/>
        <end position="813"/>
    </location>
</feature>
<comment type="cofactor">
    <cofactor evidence="1">
        <name>Zn(2+)</name>
        <dbReference type="ChEBI" id="CHEBI:29105"/>
    </cofactor>
</comment>
<dbReference type="FunFam" id="1.20.58.760:FF:000003">
    <property type="entry name" value="AFG3-like AAA ATPase 2"/>
    <property type="match status" value="1"/>
</dbReference>
<name>A0A1S3IHH0_LINAN</name>
<dbReference type="Gene3D" id="1.20.58.760">
    <property type="entry name" value="Peptidase M41"/>
    <property type="match status" value="1"/>
</dbReference>
<dbReference type="SUPFAM" id="SSF52540">
    <property type="entry name" value="P-loop containing nucleoside triphosphate hydrolases"/>
    <property type="match status" value="1"/>
</dbReference>
<dbReference type="CDD" id="cd19501">
    <property type="entry name" value="RecA-like_FtsH"/>
    <property type="match status" value="1"/>
</dbReference>
<dbReference type="InterPro" id="IPR037219">
    <property type="entry name" value="Peptidase_M41-like"/>
</dbReference>
<comment type="similarity">
    <text evidence="5">In the N-terminal section; belongs to the AAA ATPase family.</text>
</comment>
<feature type="compositionally biased region" description="Basic and acidic residues" evidence="17">
    <location>
        <begin position="138"/>
        <end position="153"/>
    </location>
</feature>
<keyword evidence="15" id="KW-0482">Metalloprotease</keyword>
<evidence type="ECO:0000256" key="11">
    <source>
        <dbReference type="ARBA" id="ARBA00022833"/>
    </source>
</evidence>
<evidence type="ECO:0000256" key="6">
    <source>
        <dbReference type="ARBA" id="ARBA00022670"/>
    </source>
</evidence>
<dbReference type="OrthoDB" id="1413014at2759"/>
<dbReference type="Gene3D" id="1.10.8.60">
    <property type="match status" value="1"/>
</dbReference>
<keyword evidence="10" id="KW-0378">Hydrolase</keyword>
<dbReference type="Gene3D" id="3.40.50.300">
    <property type="entry name" value="P-loop containing nucleotide triphosphate hydrolases"/>
    <property type="match status" value="1"/>
</dbReference>
<evidence type="ECO:0000313" key="20">
    <source>
        <dbReference type="RefSeq" id="XP_013396934.1"/>
    </source>
</evidence>
<dbReference type="GO" id="GO:0004176">
    <property type="term" value="F:ATP-dependent peptidase activity"/>
    <property type="evidence" value="ECO:0007669"/>
    <property type="project" value="InterPro"/>
</dbReference>
<accession>A0A1S3IHH0</accession>
<evidence type="ECO:0000256" key="13">
    <source>
        <dbReference type="ARBA" id="ARBA00022946"/>
    </source>
</evidence>
<dbReference type="InterPro" id="IPR027417">
    <property type="entry name" value="P-loop_NTPase"/>
</dbReference>
<evidence type="ECO:0000256" key="5">
    <source>
        <dbReference type="ARBA" id="ARBA00010550"/>
    </source>
</evidence>
<evidence type="ECO:0000256" key="3">
    <source>
        <dbReference type="ARBA" id="ARBA00004173"/>
    </source>
</evidence>
<dbReference type="Pfam" id="PF00004">
    <property type="entry name" value="AAA"/>
    <property type="match status" value="1"/>
</dbReference>
<feature type="region of interest" description="Disordered" evidence="17">
    <location>
        <begin position="777"/>
        <end position="813"/>
    </location>
</feature>
<evidence type="ECO:0000256" key="17">
    <source>
        <dbReference type="SAM" id="MobiDB-lite"/>
    </source>
</evidence>
<dbReference type="PANTHER" id="PTHR43655:SF8">
    <property type="entry name" value="PARAPLEGIN"/>
    <property type="match status" value="1"/>
</dbReference>
<keyword evidence="7" id="KW-0812">Transmembrane</keyword>
<evidence type="ECO:0000256" key="9">
    <source>
        <dbReference type="ARBA" id="ARBA00022741"/>
    </source>
</evidence>
<keyword evidence="6" id="KW-0645">Protease</keyword>
<protein>
    <submittedName>
        <fullName evidence="20">Paraplegin isoform X1</fullName>
    </submittedName>
</protein>
<dbReference type="InterPro" id="IPR041569">
    <property type="entry name" value="AAA_lid_3"/>
</dbReference>
<keyword evidence="19" id="KW-1185">Reference proteome</keyword>
<dbReference type="GO" id="GO:0005524">
    <property type="term" value="F:ATP binding"/>
    <property type="evidence" value="ECO:0007669"/>
    <property type="project" value="UniProtKB-KW"/>
</dbReference>
<dbReference type="InParanoid" id="A0A1S3IHH0"/>
<organism evidence="19 20">
    <name type="scientific">Lingula anatina</name>
    <name type="common">Brachiopod</name>
    <name type="synonym">Lingula unguis</name>
    <dbReference type="NCBI Taxonomy" id="7574"/>
    <lineage>
        <taxon>Eukaryota</taxon>
        <taxon>Metazoa</taxon>
        <taxon>Spiralia</taxon>
        <taxon>Lophotrochozoa</taxon>
        <taxon>Brachiopoda</taxon>
        <taxon>Linguliformea</taxon>
        <taxon>Lingulata</taxon>
        <taxon>Lingulida</taxon>
        <taxon>Linguloidea</taxon>
        <taxon>Lingulidae</taxon>
        <taxon>Lingula</taxon>
    </lineage>
</organism>
<evidence type="ECO:0000256" key="15">
    <source>
        <dbReference type="ARBA" id="ARBA00023049"/>
    </source>
</evidence>
<evidence type="ECO:0000256" key="14">
    <source>
        <dbReference type="ARBA" id="ARBA00022989"/>
    </source>
</evidence>
<evidence type="ECO:0000256" key="10">
    <source>
        <dbReference type="ARBA" id="ARBA00022801"/>
    </source>
</evidence>
<keyword evidence="13" id="KW-0809">Transit peptide</keyword>
<gene>
    <name evidence="20" type="primary">LOC106163801</name>
</gene>
<keyword evidence="9" id="KW-0547">Nucleotide-binding</keyword>
<evidence type="ECO:0000259" key="18">
    <source>
        <dbReference type="SMART" id="SM00382"/>
    </source>
</evidence>
<dbReference type="KEGG" id="lak:106163801"/>
<dbReference type="Pfam" id="PF17862">
    <property type="entry name" value="AAA_lid_3"/>
    <property type="match status" value="1"/>
</dbReference>
<dbReference type="InterPro" id="IPR003959">
    <property type="entry name" value="ATPase_AAA_core"/>
</dbReference>
<evidence type="ECO:0000256" key="4">
    <source>
        <dbReference type="ARBA" id="ARBA00010044"/>
    </source>
</evidence>
<comment type="subcellular location">
    <subcellularLocation>
        <location evidence="2">Membrane</location>
        <topology evidence="2">Multi-pass membrane protein</topology>
    </subcellularLocation>
    <subcellularLocation>
        <location evidence="3">Mitochondrion</location>
    </subcellularLocation>
</comment>
<evidence type="ECO:0000256" key="7">
    <source>
        <dbReference type="ARBA" id="ARBA00022692"/>
    </source>
</evidence>
<evidence type="ECO:0000256" key="12">
    <source>
        <dbReference type="ARBA" id="ARBA00022840"/>
    </source>
</evidence>
<dbReference type="FunFam" id="1.10.8.60:FF:000033">
    <property type="entry name" value="paraplegin isoform X1"/>
    <property type="match status" value="1"/>
</dbReference>
<dbReference type="GO" id="GO:0005745">
    <property type="term" value="C:m-AAA complex"/>
    <property type="evidence" value="ECO:0007669"/>
    <property type="project" value="TreeGrafter"/>
</dbReference>
<proteinExistence type="inferred from homology"/>
<dbReference type="SUPFAM" id="SSF140990">
    <property type="entry name" value="FtsH protease domain-like"/>
    <property type="match status" value="1"/>
</dbReference>
<dbReference type="Gene3D" id="3.40.1690.20">
    <property type="match status" value="1"/>
</dbReference>
<dbReference type="GO" id="GO:0016887">
    <property type="term" value="F:ATP hydrolysis activity"/>
    <property type="evidence" value="ECO:0007669"/>
    <property type="project" value="InterPro"/>
</dbReference>
<sequence length="813" mass="90451">MSFRLKSGEWFAFRNTMERLLYQDCVRISRYFRRFCLKKKQAAVLSTVDAERHHSDYFTSPAASVSQAASILRRPGTPKEKEDYVAFLCEKEMQRLTNGHLTVSNLKRQWKKEIKGIRSILRRSGISTASWQWFRTGPPERQKEEKGENKNDGNKNGGNPDFGMLLLISMLFFMTLGEIVATSLLSAGYIEWNMVLKDVLPTGEVKQININPQLKKGEVILHRGAVLDASIMQYVSNHPMQDEIRLRVDLEKVDNPELSLRKAEKNLGVAPGDGVSVVYKNLSAGEMILPSILLGLVVILLLQNIFRSGGPTLVSPLSSLTKANYKEAFKEGVSVSKVPGITFKDVAGLKEPKVELIEFVKYLKDSNRFKALGAKIPKGALLLGPPGCGKTLLAKALANEADVPFLYMAGSEFVEMIGGLGAARVRDLFKDAKKKSPCIIYIDEIDAIGRKRGGVSGGNEEEDHTLNELLVQMDGIGSNETVILLASTNRHDVLDKALLRAGRFDRHILIDYPTLEEREETFIMYLKKLKLGVDPKTLAPRLAQLSPGMSGADIANICNEAALHAARNKDKEVNPRDFEYAVERTVAGVAKKSSLLSPQEKKVIAYHESGHALTGWLLKNTHALLRVSIKPRVGATLGFAQYLPKEHKLYSREELFENMCMALGGRVSESITFNKVTTGAENDLKKVSELAYNMIRKYGMGESIGLISFEMEGSDSQMITKPYSNKMATMIDEEARKMVAEAYKTTEKMLLDNREKLKLLAETLLKQESLTYEQVKDLIGPPPYGEKQTISIADDLDIEPPGPPQNAPSQPEP</sequence>
<keyword evidence="14" id="KW-1133">Transmembrane helix</keyword>
<dbReference type="GO" id="GO:0034982">
    <property type="term" value="P:mitochondrial protein processing"/>
    <property type="evidence" value="ECO:0007669"/>
    <property type="project" value="TreeGrafter"/>
</dbReference>
<dbReference type="GO" id="GO:0004222">
    <property type="term" value="F:metalloendopeptidase activity"/>
    <property type="evidence" value="ECO:0007669"/>
    <property type="project" value="InterPro"/>
</dbReference>